<evidence type="ECO:0000313" key="2">
    <source>
        <dbReference type="Proteomes" id="UP001220530"/>
    </source>
</evidence>
<name>A0ABY7YQ98_9HYPH</name>
<dbReference type="Proteomes" id="UP001220530">
    <property type="component" value="Chromosome"/>
</dbReference>
<organism evidence="1 2">
    <name type="scientific">Devosia algicola</name>
    <dbReference type="NCBI Taxonomy" id="3026418"/>
    <lineage>
        <taxon>Bacteria</taxon>
        <taxon>Pseudomonadati</taxon>
        <taxon>Pseudomonadota</taxon>
        <taxon>Alphaproteobacteria</taxon>
        <taxon>Hyphomicrobiales</taxon>
        <taxon>Devosiaceae</taxon>
        <taxon>Devosia</taxon>
    </lineage>
</organism>
<evidence type="ECO:0000313" key="1">
    <source>
        <dbReference type="EMBL" id="WDR03501.1"/>
    </source>
</evidence>
<accession>A0ABY7YQ98</accession>
<gene>
    <name evidence="1" type="ORF">PSQ19_05225</name>
</gene>
<sequence length="179" mass="19072">MATAFAVAGYVGAITLIEHQNRNQLNDLSSFLLHRAEIEADFAFIGLADLVEAGVAGCDASARGEMRRQVYVRSTIKDIRVIDDAGVTACAAFPETLSFDDELVHPADALPARNSLVGLIRLSQESTSSLGVLWRIGPQASIFAVVNTDALLFGVVPAEPFRKCAPAVASLQWGRCGVV</sequence>
<dbReference type="EMBL" id="CP118246">
    <property type="protein sequence ID" value="WDR03501.1"/>
    <property type="molecule type" value="Genomic_DNA"/>
</dbReference>
<keyword evidence="2" id="KW-1185">Reference proteome</keyword>
<protein>
    <submittedName>
        <fullName evidence="1">CSS-motif domain-containing protein</fullName>
    </submittedName>
</protein>
<dbReference type="RefSeq" id="WP_282219895.1">
    <property type="nucleotide sequence ID" value="NZ_CP118246.1"/>
</dbReference>
<reference evidence="1 2" key="1">
    <citation type="submission" date="2023-02" db="EMBL/GenBank/DDBJ databases">
        <title>Devosia algicola sp. nov., isolated from the phycosphere of marine algae.</title>
        <authorList>
            <person name="Kim J.M."/>
            <person name="Lee J.K."/>
            <person name="Choi B.J."/>
            <person name="Bayburt H."/>
            <person name="Jeon C.O."/>
        </authorList>
    </citation>
    <scope>NUCLEOTIDE SEQUENCE [LARGE SCALE GENOMIC DNA]</scope>
    <source>
        <strain evidence="1 2">G20-9</strain>
    </source>
</reference>
<proteinExistence type="predicted"/>